<reference evidence="1 2" key="1">
    <citation type="submission" date="2019-07" db="EMBL/GenBank/DDBJ databases">
        <title>Whole genome shotgun sequence of Skermanella aerolata NBRC 106429.</title>
        <authorList>
            <person name="Hosoyama A."/>
            <person name="Uohara A."/>
            <person name="Ohji S."/>
            <person name="Ichikawa N."/>
        </authorList>
    </citation>
    <scope>NUCLEOTIDE SEQUENCE [LARGE SCALE GENOMIC DNA]</scope>
    <source>
        <strain evidence="1 2">NBRC 106429</strain>
    </source>
</reference>
<keyword evidence="2" id="KW-1185">Reference proteome</keyword>
<dbReference type="OrthoDB" id="9802050at2"/>
<evidence type="ECO:0000313" key="1">
    <source>
        <dbReference type="EMBL" id="GEO36476.1"/>
    </source>
</evidence>
<dbReference type="SUPFAM" id="SSF53187">
    <property type="entry name" value="Zn-dependent exopeptidases"/>
    <property type="match status" value="1"/>
</dbReference>
<dbReference type="EMBL" id="BJYZ01000002">
    <property type="protein sequence ID" value="GEO36476.1"/>
    <property type="molecule type" value="Genomic_DNA"/>
</dbReference>
<proteinExistence type="predicted"/>
<dbReference type="Gene3D" id="3.40.630.40">
    <property type="entry name" value="Zn-dependent exopeptidases"/>
    <property type="match status" value="1"/>
</dbReference>
<name>A0A512DJ35_9PROT</name>
<protein>
    <submittedName>
        <fullName evidence="1">Hydrolase</fullName>
    </submittedName>
</protein>
<dbReference type="RefSeq" id="WP_044425413.1">
    <property type="nucleotide sequence ID" value="NZ_BJYZ01000002.1"/>
</dbReference>
<dbReference type="InterPro" id="IPR007709">
    <property type="entry name" value="N-FG_amidohydro"/>
</dbReference>
<accession>A0A512DJ35</accession>
<gene>
    <name evidence="1" type="ORF">SAE02_06240</name>
</gene>
<sequence>MSFVIEDVLVRDDPQGRPVPLVLDSPHSGNVYPRDFGFVCPFRALRQAEDTHVDELIAMAPEHGATVISALFPRSYIDVNRAIDDIEPELLASPWPEPIHPSEKSFAGMGLVRRLCRPGMPMYDGRLSVAQVAWRIDRYYRPYHEQVGTAIDRLFGQFGTVYHLNCHSMPTFGRDPSARADFILGDRDGTTCDPDFTRYVAGFLKSLGYRVKLNDPYKGVELVRRYSDPKRGLHSLQLEIHRGLYMNEDTLEKHDGFGSLQAHLTALIGRLATYARDAGKLDAAE</sequence>
<evidence type="ECO:0000313" key="2">
    <source>
        <dbReference type="Proteomes" id="UP000321523"/>
    </source>
</evidence>
<keyword evidence="1" id="KW-0378">Hydrolase</keyword>
<dbReference type="AlphaFoldDB" id="A0A512DJ35"/>
<dbReference type="Pfam" id="PF05013">
    <property type="entry name" value="FGase"/>
    <property type="match status" value="1"/>
</dbReference>
<organism evidence="1 2">
    <name type="scientific">Skermanella aerolata</name>
    <dbReference type="NCBI Taxonomy" id="393310"/>
    <lineage>
        <taxon>Bacteria</taxon>
        <taxon>Pseudomonadati</taxon>
        <taxon>Pseudomonadota</taxon>
        <taxon>Alphaproteobacteria</taxon>
        <taxon>Rhodospirillales</taxon>
        <taxon>Azospirillaceae</taxon>
        <taxon>Skermanella</taxon>
    </lineage>
</organism>
<dbReference type="Proteomes" id="UP000321523">
    <property type="component" value="Unassembled WGS sequence"/>
</dbReference>
<comment type="caution">
    <text evidence="1">The sequence shown here is derived from an EMBL/GenBank/DDBJ whole genome shotgun (WGS) entry which is preliminary data.</text>
</comment>
<dbReference type="GO" id="GO:0016787">
    <property type="term" value="F:hydrolase activity"/>
    <property type="evidence" value="ECO:0007669"/>
    <property type="project" value="UniProtKB-KW"/>
</dbReference>